<evidence type="ECO:0000256" key="2">
    <source>
        <dbReference type="ARBA" id="ARBA00022448"/>
    </source>
</evidence>
<evidence type="ECO:0000256" key="3">
    <source>
        <dbReference type="ARBA" id="ARBA00022741"/>
    </source>
</evidence>
<keyword evidence="2" id="KW-0813">Transport</keyword>
<dbReference type="EMBL" id="LHXT01000072">
    <property type="protein sequence ID" value="KXA96982.1"/>
    <property type="molecule type" value="Genomic_DNA"/>
</dbReference>
<evidence type="ECO:0000256" key="4">
    <source>
        <dbReference type="ARBA" id="ARBA00022840"/>
    </source>
</evidence>
<dbReference type="SUPFAM" id="SSF52540">
    <property type="entry name" value="P-loop containing nucleoside triphosphate hydrolases"/>
    <property type="match status" value="1"/>
</dbReference>
<reference evidence="7 8" key="1">
    <citation type="journal article" date="2016" name="Sci. Rep.">
        <title>Metabolic traits of an uncultured archaeal lineage -MSBL1- from brine pools of the Red Sea.</title>
        <authorList>
            <person name="Mwirichia R."/>
            <person name="Alam I."/>
            <person name="Rashid M."/>
            <person name="Vinu M."/>
            <person name="Ba-Alawi W."/>
            <person name="Anthony Kamau A."/>
            <person name="Kamanda Ngugi D."/>
            <person name="Goker M."/>
            <person name="Klenk H.P."/>
            <person name="Bajic V."/>
            <person name="Stingl U."/>
        </authorList>
    </citation>
    <scope>NUCLEOTIDE SEQUENCE [LARGE SCALE GENOMIC DNA]</scope>
    <source>
        <strain evidence="7">SCGC-AAA259J03</strain>
    </source>
</reference>
<evidence type="ECO:0000256" key="5">
    <source>
        <dbReference type="ARBA" id="ARBA00022970"/>
    </source>
</evidence>
<proteinExistence type="inferred from homology"/>
<dbReference type="SMART" id="SM00382">
    <property type="entry name" value="AAA"/>
    <property type="match status" value="1"/>
</dbReference>
<keyword evidence="8" id="KW-1185">Reference proteome</keyword>
<gene>
    <name evidence="7" type="ORF">AKJ39_03890</name>
</gene>
<dbReference type="PROSITE" id="PS50893">
    <property type="entry name" value="ABC_TRANSPORTER_2"/>
    <property type="match status" value="1"/>
</dbReference>
<dbReference type="Pfam" id="PF00005">
    <property type="entry name" value="ABC_tran"/>
    <property type="match status" value="1"/>
</dbReference>
<evidence type="ECO:0000256" key="1">
    <source>
        <dbReference type="ARBA" id="ARBA00005417"/>
    </source>
</evidence>
<dbReference type="PANTHER" id="PTHR43820">
    <property type="entry name" value="HIGH-AFFINITY BRANCHED-CHAIN AMINO ACID TRANSPORT ATP-BINDING PROTEIN LIVF"/>
    <property type="match status" value="1"/>
</dbReference>
<keyword evidence="5" id="KW-0029">Amino-acid transport</keyword>
<dbReference type="Proteomes" id="UP000070257">
    <property type="component" value="Unassembled WGS sequence"/>
</dbReference>
<dbReference type="InterPro" id="IPR027417">
    <property type="entry name" value="P-loop_NTPase"/>
</dbReference>
<accession>A0A656YY47</accession>
<dbReference type="Gene3D" id="3.40.50.300">
    <property type="entry name" value="P-loop containing nucleotide triphosphate hydrolases"/>
    <property type="match status" value="1"/>
</dbReference>
<dbReference type="InterPro" id="IPR017871">
    <property type="entry name" value="ABC_transporter-like_CS"/>
</dbReference>
<sequence length="237" mass="26243">MLEIKNMSTGYGDVPVIDDITMEVEKNQTVGLIGSNGAGKSTLLNTIVGILKPWSGNIEYEGNTINKISPESRVSRGITLVPERRELFPLMSVEENLEVGSCVNRKNVEEEFERVYKLFPILKDRKRQKAKSLSGGEAQMLAIARGLMSGPKLFMLDEPSLGLAPKIIKKVEGVIQEIKEAGETSILLSDQSSSLVLKLSDYVYILEEGSIAFQGTEEEILSKDVIKDSYFGQEKRL</sequence>
<organism evidence="7 8">
    <name type="scientific">candidate division MSBL1 archaeon SCGC-AAA259J03</name>
    <dbReference type="NCBI Taxonomy" id="1698269"/>
    <lineage>
        <taxon>Archaea</taxon>
        <taxon>Methanobacteriati</taxon>
        <taxon>Methanobacteriota</taxon>
        <taxon>candidate division MSBL1</taxon>
    </lineage>
</organism>
<comment type="caution">
    <text evidence="7">The sequence shown here is derived from an EMBL/GenBank/DDBJ whole genome shotgun (WGS) entry which is preliminary data.</text>
</comment>
<evidence type="ECO:0000313" key="8">
    <source>
        <dbReference type="Proteomes" id="UP000070257"/>
    </source>
</evidence>
<dbReference type="InterPro" id="IPR052156">
    <property type="entry name" value="BCAA_Transport_ATP-bd_LivF"/>
</dbReference>
<dbReference type="PROSITE" id="PS00211">
    <property type="entry name" value="ABC_TRANSPORTER_1"/>
    <property type="match status" value="1"/>
</dbReference>
<evidence type="ECO:0000313" key="7">
    <source>
        <dbReference type="EMBL" id="KXA96982.1"/>
    </source>
</evidence>
<name>A0A656YY47_9EURY</name>
<dbReference type="InterPro" id="IPR003593">
    <property type="entry name" value="AAA+_ATPase"/>
</dbReference>
<dbReference type="GO" id="GO:0005524">
    <property type="term" value="F:ATP binding"/>
    <property type="evidence" value="ECO:0007669"/>
    <property type="project" value="UniProtKB-KW"/>
</dbReference>
<dbReference type="GO" id="GO:0015807">
    <property type="term" value="P:L-amino acid transport"/>
    <property type="evidence" value="ECO:0007669"/>
    <property type="project" value="TreeGrafter"/>
</dbReference>
<evidence type="ECO:0000259" key="6">
    <source>
        <dbReference type="PROSITE" id="PS50893"/>
    </source>
</evidence>
<dbReference type="AlphaFoldDB" id="A0A656YY47"/>
<dbReference type="CDD" id="cd03224">
    <property type="entry name" value="ABC_TM1139_LivF_branched"/>
    <property type="match status" value="1"/>
</dbReference>
<dbReference type="GO" id="GO:0016887">
    <property type="term" value="F:ATP hydrolysis activity"/>
    <property type="evidence" value="ECO:0007669"/>
    <property type="project" value="InterPro"/>
</dbReference>
<comment type="similarity">
    <text evidence="1">Belongs to the ABC transporter superfamily.</text>
</comment>
<feature type="domain" description="ABC transporter" evidence="6">
    <location>
        <begin position="2"/>
        <end position="233"/>
    </location>
</feature>
<dbReference type="InterPro" id="IPR003439">
    <property type="entry name" value="ABC_transporter-like_ATP-bd"/>
</dbReference>
<dbReference type="GO" id="GO:0015658">
    <property type="term" value="F:branched-chain amino acid transmembrane transporter activity"/>
    <property type="evidence" value="ECO:0007669"/>
    <property type="project" value="TreeGrafter"/>
</dbReference>
<protein>
    <recommendedName>
        <fullName evidence="6">ABC transporter domain-containing protein</fullName>
    </recommendedName>
</protein>
<keyword evidence="3" id="KW-0547">Nucleotide-binding</keyword>
<keyword evidence="4" id="KW-0067">ATP-binding</keyword>
<dbReference type="PANTHER" id="PTHR43820:SF4">
    <property type="entry name" value="HIGH-AFFINITY BRANCHED-CHAIN AMINO ACID TRANSPORT ATP-BINDING PROTEIN LIVF"/>
    <property type="match status" value="1"/>
</dbReference>